<feature type="transmembrane region" description="Helical" evidence="6">
    <location>
        <begin position="83"/>
        <end position="104"/>
    </location>
</feature>
<evidence type="ECO:0000256" key="6">
    <source>
        <dbReference type="SAM" id="Phobius"/>
    </source>
</evidence>
<feature type="transmembrane region" description="Helical" evidence="6">
    <location>
        <begin position="110"/>
        <end position="129"/>
    </location>
</feature>
<accession>A0ABX7IGC3</accession>
<feature type="transmembrane region" description="Helical" evidence="6">
    <location>
        <begin position="179"/>
        <end position="199"/>
    </location>
</feature>
<protein>
    <submittedName>
        <fullName evidence="8">MFS transporter</fullName>
    </submittedName>
</protein>
<evidence type="ECO:0000256" key="2">
    <source>
        <dbReference type="ARBA" id="ARBA00022475"/>
    </source>
</evidence>
<sequence>MMDVHLNRILPYPLFRQLLTVRLFSQIGDGLFQAGLASVILFSPYRAGNVADVALAFAVMLLPFTVVVPFVGPLLDRWDRRRILVWGNCLRAGGVLGLAGLLAIDPGTSAIFVGALLLLGVNRFILAALSAGLPHTLPQRLLVVANSIVPTVGSIAASCGAAIGFGLTATLDVGVWRDITALLLAGLLFIAASATAGAMQERSLGPREIRHWSAHQIFTQLADGVRYVIAQRTPGYALALMALHRLLYGLSLMMLLVMSRNILVDSSVSDFATTDSGFTVFAAILAVSFIGHACAIVATPFAHRLIGAHLWILVCLALSAGGQLAWSFSYRLPLLFVVFGIFGLSVQGVKISVDTIIQRDTADRYRGRAFSLYDMLFNAALVGSSVLATIVLPISGWSPTVNIGCALAYSAGALIYHSVVRLPH</sequence>
<dbReference type="Proteomes" id="UP000602653">
    <property type="component" value="Chromosome"/>
</dbReference>
<reference evidence="8 9" key="1">
    <citation type="submission" date="2021-02" db="EMBL/GenBank/DDBJ databases">
        <title>Complete Genome Sequence of Arcanobacterium phocisimile strain DSM 26142T from a harbour seal.</title>
        <authorList>
            <person name="Borowiak M."/>
            <person name="Alssahen M."/>
            <person name="Malorny B."/>
            <person name="Laemmler C."/>
            <person name="Siebert U."/>
            <person name="Ploetz M."/>
            <person name="Abdulmawjood A."/>
        </authorList>
    </citation>
    <scope>NUCLEOTIDE SEQUENCE [LARGE SCALE GENOMIC DNA]</scope>
    <source>
        <strain evidence="8 9">DSM 26142</strain>
    </source>
</reference>
<keyword evidence="4 6" id="KW-1133">Transmembrane helix</keyword>
<dbReference type="PANTHER" id="PTHR23513">
    <property type="entry name" value="INTEGRAL MEMBRANE EFFLUX PROTEIN-RELATED"/>
    <property type="match status" value="1"/>
</dbReference>
<feature type="transmembrane region" description="Helical" evidence="6">
    <location>
        <begin position="332"/>
        <end position="351"/>
    </location>
</feature>
<feature type="transmembrane region" description="Helical" evidence="6">
    <location>
        <begin position="372"/>
        <end position="394"/>
    </location>
</feature>
<dbReference type="CDD" id="cd06173">
    <property type="entry name" value="MFS_MefA_like"/>
    <property type="match status" value="1"/>
</dbReference>
<dbReference type="PROSITE" id="PS50850">
    <property type="entry name" value="MFS"/>
    <property type="match status" value="1"/>
</dbReference>
<gene>
    <name evidence="8" type="ORF">JTE88_08925</name>
</gene>
<feature type="domain" description="Major facilitator superfamily (MFS) profile" evidence="7">
    <location>
        <begin position="237"/>
        <end position="424"/>
    </location>
</feature>
<dbReference type="SUPFAM" id="SSF103473">
    <property type="entry name" value="MFS general substrate transporter"/>
    <property type="match status" value="1"/>
</dbReference>
<keyword evidence="9" id="KW-1185">Reference proteome</keyword>
<evidence type="ECO:0000256" key="1">
    <source>
        <dbReference type="ARBA" id="ARBA00004651"/>
    </source>
</evidence>
<organism evidence="8 9">
    <name type="scientific">Arcanobacterium phocisimile</name>
    <dbReference type="NCBI Taxonomy" id="1302235"/>
    <lineage>
        <taxon>Bacteria</taxon>
        <taxon>Bacillati</taxon>
        <taxon>Actinomycetota</taxon>
        <taxon>Actinomycetes</taxon>
        <taxon>Actinomycetales</taxon>
        <taxon>Actinomycetaceae</taxon>
        <taxon>Arcanobacterium</taxon>
    </lineage>
</organism>
<keyword evidence="2" id="KW-1003">Cell membrane</keyword>
<evidence type="ECO:0000256" key="5">
    <source>
        <dbReference type="ARBA" id="ARBA00023136"/>
    </source>
</evidence>
<dbReference type="InterPro" id="IPR011701">
    <property type="entry name" value="MFS"/>
</dbReference>
<feature type="transmembrane region" description="Helical" evidence="6">
    <location>
        <begin position="21"/>
        <end position="41"/>
    </location>
</feature>
<feature type="transmembrane region" description="Helical" evidence="6">
    <location>
        <begin position="53"/>
        <end position="71"/>
    </location>
</feature>
<dbReference type="InterPro" id="IPR036259">
    <property type="entry name" value="MFS_trans_sf"/>
</dbReference>
<comment type="subcellular location">
    <subcellularLocation>
        <location evidence="1">Cell membrane</location>
        <topology evidence="1">Multi-pass membrane protein</topology>
    </subcellularLocation>
</comment>
<proteinExistence type="predicted"/>
<dbReference type="PANTHER" id="PTHR23513:SF17">
    <property type="entry name" value="MEMBRANE PROTEIN"/>
    <property type="match status" value="1"/>
</dbReference>
<feature type="transmembrane region" description="Helical" evidence="6">
    <location>
        <begin position="400"/>
        <end position="419"/>
    </location>
</feature>
<dbReference type="Gene3D" id="1.20.1250.20">
    <property type="entry name" value="MFS general substrate transporter like domains"/>
    <property type="match status" value="1"/>
</dbReference>
<feature type="transmembrane region" description="Helical" evidence="6">
    <location>
        <begin position="141"/>
        <end position="167"/>
    </location>
</feature>
<dbReference type="InterPro" id="IPR020846">
    <property type="entry name" value="MFS_dom"/>
</dbReference>
<feature type="transmembrane region" description="Helical" evidence="6">
    <location>
        <begin position="236"/>
        <end position="258"/>
    </location>
</feature>
<feature type="transmembrane region" description="Helical" evidence="6">
    <location>
        <begin position="278"/>
        <end position="298"/>
    </location>
</feature>
<evidence type="ECO:0000313" key="8">
    <source>
        <dbReference type="EMBL" id="QRV02171.1"/>
    </source>
</evidence>
<dbReference type="EMBL" id="CP070228">
    <property type="protein sequence ID" value="QRV02171.1"/>
    <property type="molecule type" value="Genomic_DNA"/>
</dbReference>
<dbReference type="RefSeq" id="WP_204424471.1">
    <property type="nucleotide sequence ID" value="NZ_CP070228.1"/>
</dbReference>
<keyword evidence="5 6" id="KW-0472">Membrane</keyword>
<keyword evidence="3 6" id="KW-0812">Transmembrane</keyword>
<evidence type="ECO:0000256" key="3">
    <source>
        <dbReference type="ARBA" id="ARBA00022692"/>
    </source>
</evidence>
<evidence type="ECO:0000259" key="7">
    <source>
        <dbReference type="PROSITE" id="PS50850"/>
    </source>
</evidence>
<feature type="transmembrane region" description="Helical" evidence="6">
    <location>
        <begin position="305"/>
        <end position="326"/>
    </location>
</feature>
<evidence type="ECO:0000313" key="9">
    <source>
        <dbReference type="Proteomes" id="UP000602653"/>
    </source>
</evidence>
<dbReference type="Pfam" id="PF07690">
    <property type="entry name" value="MFS_1"/>
    <property type="match status" value="1"/>
</dbReference>
<name>A0ABX7IGC3_9ACTO</name>
<evidence type="ECO:0000256" key="4">
    <source>
        <dbReference type="ARBA" id="ARBA00022989"/>
    </source>
</evidence>